<dbReference type="Gene3D" id="3.40.50.2300">
    <property type="match status" value="1"/>
</dbReference>
<evidence type="ECO:0000256" key="7">
    <source>
        <dbReference type="PROSITE-ProRule" id="PRU01091"/>
    </source>
</evidence>
<dbReference type="Pfam" id="PF00072">
    <property type="entry name" value="Response_reg"/>
    <property type="match status" value="1"/>
</dbReference>
<name>A0ABT3MPD9_9GAMM</name>
<keyword evidence="2" id="KW-0902">Two-component regulatory system</keyword>
<dbReference type="Gene3D" id="1.10.10.10">
    <property type="entry name" value="Winged helix-like DNA-binding domain superfamily/Winged helix DNA-binding domain"/>
    <property type="match status" value="1"/>
</dbReference>
<dbReference type="PANTHER" id="PTHR48111:SF4">
    <property type="entry name" value="DNA-BINDING DUAL TRANSCRIPTIONAL REGULATOR OMPR"/>
    <property type="match status" value="1"/>
</dbReference>
<dbReference type="InterPro" id="IPR001789">
    <property type="entry name" value="Sig_transdc_resp-reg_receiver"/>
</dbReference>
<keyword evidence="5" id="KW-0804">Transcription</keyword>
<dbReference type="Pfam" id="PF00486">
    <property type="entry name" value="Trans_reg_C"/>
    <property type="match status" value="1"/>
</dbReference>
<comment type="caution">
    <text evidence="10">The sequence shown here is derived from an EMBL/GenBank/DDBJ whole genome shotgun (WGS) entry which is preliminary data.</text>
</comment>
<dbReference type="SMART" id="SM00448">
    <property type="entry name" value="REC"/>
    <property type="match status" value="1"/>
</dbReference>
<dbReference type="InterPro" id="IPR036388">
    <property type="entry name" value="WH-like_DNA-bd_sf"/>
</dbReference>
<dbReference type="InterPro" id="IPR001867">
    <property type="entry name" value="OmpR/PhoB-type_DNA-bd"/>
</dbReference>
<dbReference type="Proteomes" id="UP001209854">
    <property type="component" value="Unassembled WGS sequence"/>
</dbReference>
<dbReference type="PROSITE" id="PS50110">
    <property type="entry name" value="RESPONSE_REGULATORY"/>
    <property type="match status" value="1"/>
</dbReference>
<dbReference type="Gene3D" id="6.10.250.690">
    <property type="match status" value="1"/>
</dbReference>
<dbReference type="PANTHER" id="PTHR48111">
    <property type="entry name" value="REGULATOR OF RPOS"/>
    <property type="match status" value="1"/>
</dbReference>
<gene>
    <name evidence="10" type="ORF">NX722_00995</name>
</gene>
<dbReference type="PROSITE" id="PS51755">
    <property type="entry name" value="OMPR_PHOB"/>
    <property type="match status" value="1"/>
</dbReference>
<dbReference type="InterPro" id="IPR011006">
    <property type="entry name" value="CheY-like_superfamily"/>
</dbReference>
<feature type="domain" description="Response regulatory" evidence="8">
    <location>
        <begin position="18"/>
        <end position="138"/>
    </location>
</feature>
<protein>
    <submittedName>
        <fullName evidence="10">Response regulator transcription factor</fullName>
    </submittedName>
</protein>
<evidence type="ECO:0000259" key="9">
    <source>
        <dbReference type="PROSITE" id="PS51755"/>
    </source>
</evidence>
<dbReference type="InterPro" id="IPR039420">
    <property type="entry name" value="WalR-like"/>
</dbReference>
<keyword evidence="11" id="KW-1185">Reference proteome</keyword>
<evidence type="ECO:0000256" key="5">
    <source>
        <dbReference type="ARBA" id="ARBA00023163"/>
    </source>
</evidence>
<reference evidence="10 11" key="1">
    <citation type="submission" date="2022-10" db="EMBL/GenBank/DDBJ databases">
        <title>High-quality genome sequences of two octocoral-associated bacteria, Endozoicomonas euniceicola EF212 and Endozoicomonas gorgoniicola PS125.</title>
        <authorList>
            <person name="Chiou Y.-J."/>
            <person name="Chen Y.-H."/>
        </authorList>
    </citation>
    <scope>NUCLEOTIDE SEQUENCE [LARGE SCALE GENOMIC DNA]</scope>
    <source>
        <strain evidence="10 11">PS125</strain>
    </source>
</reference>
<evidence type="ECO:0000256" key="2">
    <source>
        <dbReference type="ARBA" id="ARBA00023012"/>
    </source>
</evidence>
<dbReference type="EMBL" id="JAPFCC010000001">
    <property type="protein sequence ID" value="MCW7551238.1"/>
    <property type="molecule type" value="Genomic_DNA"/>
</dbReference>
<evidence type="ECO:0000256" key="6">
    <source>
        <dbReference type="PROSITE-ProRule" id="PRU00169"/>
    </source>
</evidence>
<dbReference type="CDD" id="cd00383">
    <property type="entry name" value="trans_reg_C"/>
    <property type="match status" value="1"/>
</dbReference>
<dbReference type="InterPro" id="IPR016032">
    <property type="entry name" value="Sig_transdc_resp-reg_C-effctor"/>
</dbReference>
<evidence type="ECO:0000313" key="11">
    <source>
        <dbReference type="Proteomes" id="UP001209854"/>
    </source>
</evidence>
<feature type="modified residue" description="4-aspartylphosphate" evidence="6">
    <location>
        <position position="74"/>
    </location>
</feature>
<proteinExistence type="predicted"/>
<evidence type="ECO:0000313" key="10">
    <source>
        <dbReference type="EMBL" id="MCW7551238.1"/>
    </source>
</evidence>
<dbReference type="SMART" id="SM00862">
    <property type="entry name" value="Trans_reg_C"/>
    <property type="match status" value="1"/>
</dbReference>
<dbReference type="SUPFAM" id="SSF52172">
    <property type="entry name" value="CheY-like"/>
    <property type="match status" value="1"/>
</dbReference>
<evidence type="ECO:0000256" key="4">
    <source>
        <dbReference type="ARBA" id="ARBA00023125"/>
    </source>
</evidence>
<feature type="domain" description="OmpR/PhoB-type" evidence="9">
    <location>
        <begin position="151"/>
        <end position="251"/>
    </location>
</feature>
<evidence type="ECO:0000256" key="3">
    <source>
        <dbReference type="ARBA" id="ARBA00023015"/>
    </source>
</evidence>
<accession>A0ABT3MPD9</accession>
<evidence type="ECO:0000259" key="8">
    <source>
        <dbReference type="PROSITE" id="PS50110"/>
    </source>
</evidence>
<keyword evidence="1 6" id="KW-0597">Phosphoprotein</keyword>
<sequence>MMPPSFLDLLQVRQAPSTVFVVDDDDSIRDLLASYLKKNGYNVIAANSGETFLQAFQEWRSAGEDESRVIIVLDIMMPGMDGFDVCRELRTFSKAPVIMLTAVSDEMDRIIGLEMGADDYLGKPFNPRELLARIKAIFRRSEQVAEPKTTGRYAVFNGFCLDKVTRELVSPEGEPVPLTGADYNLLMLFVRNQGKVLSRESIADVTRKRNPAPMDRFIDVNVSRLRQCLGENARAPELIKTVRGQGYILTTEVEWVDKAPA</sequence>
<keyword evidence="3" id="KW-0805">Transcription regulation</keyword>
<keyword evidence="4 7" id="KW-0238">DNA-binding</keyword>
<feature type="DNA-binding region" description="OmpR/PhoB-type" evidence="7">
    <location>
        <begin position="151"/>
        <end position="251"/>
    </location>
</feature>
<evidence type="ECO:0000256" key="1">
    <source>
        <dbReference type="ARBA" id="ARBA00022553"/>
    </source>
</evidence>
<dbReference type="SUPFAM" id="SSF46894">
    <property type="entry name" value="C-terminal effector domain of the bipartite response regulators"/>
    <property type="match status" value="1"/>
</dbReference>
<organism evidence="10 11">
    <name type="scientific">Endozoicomonas gorgoniicola</name>
    <dbReference type="NCBI Taxonomy" id="1234144"/>
    <lineage>
        <taxon>Bacteria</taxon>
        <taxon>Pseudomonadati</taxon>
        <taxon>Pseudomonadota</taxon>
        <taxon>Gammaproteobacteria</taxon>
        <taxon>Oceanospirillales</taxon>
        <taxon>Endozoicomonadaceae</taxon>
        <taxon>Endozoicomonas</taxon>
    </lineage>
</organism>
<dbReference type="RefSeq" id="WP_262566305.1">
    <property type="nucleotide sequence ID" value="NZ_JAPFCC010000001.1"/>
</dbReference>